<evidence type="ECO:0000313" key="7">
    <source>
        <dbReference type="Proteomes" id="UP000011668"/>
    </source>
</evidence>
<dbReference type="EMBL" id="AFRT01000988">
    <property type="protein sequence ID" value="ELU41795.1"/>
    <property type="molecule type" value="Genomic_DNA"/>
</dbReference>
<dbReference type="InterPro" id="IPR029040">
    <property type="entry name" value="RPABC4/Spt4"/>
</dbReference>
<dbReference type="InterPro" id="IPR039747">
    <property type="entry name" value="RPABC4"/>
</dbReference>
<keyword evidence="4" id="KW-0539">Nucleus</keyword>
<dbReference type="FunFam" id="2.20.28.30:FF:000002">
    <property type="entry name" value="DNA-directed RNA polymerases II, IV and V subunit 12"/>
    <property type="match status" value="1"/>
</dbReference>
<dbReference type="InterPro" id="IPR006591">
    <property type="entry name" value="RNAP_P/RPABC4"/>
</dbReference>
<dbReference type="HOGENOM" id="CLU_1031263_0_0_1"/>
<dbReference type="STRING" id="983506.L8WUZ8"/>
<organism evidence="6 7">
    <name type="scientific">Thanatephorus cucumeris (strain AG1-IA)</name>
    <name type="common">Rice sheath blight fungus</name>
    <name type="synonym">Rhizoctonia solani</name>
    <dbReference type="NCBI Taxonomy" id="983506"/>
    <lineage>
        <taxon>Eukaryota</taxon>
        <taxon>Fungi</taxon>
        <taxon>Dikarya</taxon>
        <taxon>Basidiomycota</taxon>
        <taxon>Agaricomycotina</taxon>
        <taxon>Agaricomycetes</taxon>
        <taxon>Cantharellales</taxon>
        <taxon>Ceratobasidiaceae</taxon>
        <taxon>Rhizoctonia</taxon>
        <taxon>Rhizoctonia solani AG-1</taxon>
    </lineage>
</organism>
<dbReference type="GO" id="GO:0005665">
    <property type="term" value="C:RNA polymerase II, core complex"/>
    <property type="evidence" value="ECO:0007669"/>
    <property type="project" value="TreeGrafter"/>
</dbReference>
<reference evidence="6 7" key="1">
    <citation type="journal article" date="2013" name="Nat. Commun.">
        <title>The evolution and pathogenic mechanisms of the rice sheath blight pathogen.</title>
        <authorList>
            <person name="Zheng A."/>
            <person name="Lin R."/>
            <person name="Xu L."/>
            <person name="Qin P."/>
            <person name="Tang C."/>
            <person name="Ai P."/>
            <person name="Zhang D."/>
            <person name="Liu Y."/>
            <person name="Sun Z."/>
            <person name="Feng H."/>
            <person name="Wang Y."/>
            <person name="Chen Y."/>
            <person name="Liang X."/>
            <person name="Fu R."/>
            <person name="Li Q."/>
            <person name="Zhang J."/>
            <person name="Yu X."/>
            <person name="Xie Z."/>
            <person name="Ding L."/>
            <person name="Guan P."/>
            <person name="Tang J."/>
            <person name="Liang Y."/>
            <person name="Wang S."/>
            <person name="Deng Q."/>
            <person name="Li S."/>
            <person name="Zhu J."/>
            <person name="Wang L."/>
            <person name="Liu H."/>
            <person name="Li P."/>
        </authorList>
    </citation>
    <scope>NUCLEOTIDE SEQUENCE [LARGE SCALE GENOMIC DNA]</scope>
    <source>
        <strain evidence="7">AG-1 IA</strain>
    </source>
</reference>
<evidence type="ECO:0000256" key="4">
    <source>
        <dbReference type="ARBA" id="ARBA00023242"/>
    </source>
</evidence>
<evidence type="ECO:0000256" key="5">
    <source>
        <dbReference type="ARBA" id="ARBA00025770"/>
    </source>
</evidence>
<gene>
    <name evidence="6" type="ORF">AG1IA_04182</name>
</gene>
<proteinExistence type="inferred from homology"/>
<comment type="caution">
    <text evidence="6">The sequence shown here is derived from an EMBL/GenBank/DDBJ whole genome shotgun (WGS) entry which is preliminary data.</text>
</comment>
<dbReference type="GO" id="GO:0003677">
    <property type="term" value="F:DNA binding"/>
    <property type="evidence" value="ECO:0007669"/>
    <property type="project" value="InterPro"/>
</dbReference>
<evidence type="ECO:0000313" key="6">
    <source>
        <dbReference type="EMBL" id="ELU41795.1"/>
    </source>
</evidence>
<dbReference type="PANTHER" id="PTHR12056">
    <property type="entry name" value="DNA-DIRECTED RNA POLYMERASES I, II, AND III"/>
    <property type="match status" value="1"/>
</dbReference>
<dbReference type="Gene3D" id="2.20.28.30">
    <property type="entry name" value="RNA polymerase ii, chain L"/>
    <property type="match status" value="1"/>
</dbReference>
<evidence type="ECO:0000256" key="3">
    <source>
        <dbReference type="ARBA" id="ARBA00022833"/>
    </source>
</evidence>
<dbReference type="GO" id="GO:0006351">
    <property type="term" value="P:DNA-templated transcription"/>
    <property type="evidence" value="ECO:0007669"/>
    <property type="project" value="InterPro"/>
</dbReference>
<comment type="subcellular location">
    <subcellularLocation>
        <location evidence="1">Nucleus</location>
    </subcellularLocation>
</comment>
<protein>
    <submittedName>
        <fullName evidence="6">DNA directed RNA polymerase, 7 kDa subunit domain-containing protein</fullName>
    </submittedName>
</protein>
<dbReference type="SMART" id="SM00659">
    <property type="entry name" value="RPOLCX"/>
    <property type="match status" value="1"/>
</dbReference>
<dbReference type="GO" id="GO:0003899">
    <property type="term" value="F:DNA-directed RNA polymerase activity"/>
    <property type="evidence" value="ECO:0007669"/>
    <property type="project" value="InterPro"/>
</dbReference>
<dbReference type="OrthoDB" id="5585087at2759"/>
<dbReference type="SUPFAM" id="SSF63393">
    <property type="entry name" value="RNA polymerase subunits"/>
    <property type="match status" value="1"/>
</dbReference>
<keyword evidence="2" id="KW-0479">Metal-binding</keyword>
<dbReference type="Pfam" id="PF03604">
    <property type="entry name" value="Zn_ribbon_RPAB4"/>
    <property type="match status" value="1"/>
</dbReference>
<dbReference type="GO" id="GO:0005736">
    <property type="term" value="C:RNA polymerase I complex"/>
    <property type="evidence" value="ECO:0007669"/>
    <property type="project" value="TreeGrafter"/>
</dbReference>
<dbReference type="Proteomes" id="UP000011668">
    <property type="component" value="Unassembled WGS sequence"/>
</dbReference>
<evidence type="ECO:0000256" key="2">
    <source>
        <dbReference type="ARBA" id="ARBA00022723"/>
    </source>
</evidence>
<dbReference type="GO" id="GO:0008270">
    <property type="term" value="F:zinc ion binding"/>
    <property type="evidence" value="ECO:0007669"/>
    <property type="project" value="InterPro"/>
</dbReference>
<dbReference type="GO" id="GO:0005666">
    <property type="term" value="C:RNA polymerase III complex"/>
    <property type="evidence" value="ECO:0007669"/>
    <property type="project" value="TreeGrafter"/>
</dbReference>
<keyword evidence="3" id="KW-0862">Zinc</keyword>
<evidence type="ECO:0000256" key="1">
    <source>
        <dbReference type="ARBA" id="ARBA00004123"/>
    </source>
</evidence>
<accession>L8WUZ8</accession>
<dbReference type="PANTHER" id="PTHR12056:SF2">
    <property type="entry name" value="GEO11084P1"/>
    <property type="match status" value="1"/>
</dbReference>
<dbReference type="AlphaFoldDB" id="L8WUZ8"/>
<sequence length="270" mass="31000">MCRNVAREREALNKYFGVLDRRGSGGYCYPLLLSRAPAEMFEHPGHVWLIRKQLKPNEACSRAVLLPVFGTNNLFFSLPLDFASIDRMDNQYNNGIAISQTHNRGEMDYLCADCGAKNEIRPREPIRCKECGHRIMYKKRTTRSEYAFYVTRPRIDVSSAQGDRSDQRCHQEKYFDVSHVQYMAKSSSAAGFHLTCLTKIHFDVPSLVHSLPIPDKVHDALDDWLTCLDLWTSFNLAAGCVMIPAWRIYLVSDHRITNEFQTFYGFSPSS</sequence>
<keyword evidence="7" id="KW-1185">Reference proteome</keyword>
<comment type="similarity">
    <text evidence="5">Belongs to the archaeal Rpo12/eukaryotic RPC10 RNA polymerase subunit family.</text>
</comment>
<name>L8WUZ8_THACA</name>